<dbReference type="Proteomes" id="UP000033101">
    <property type="component" value="Chromosome"/>
</dbReference>
<organism evidence="1 2">
    <name type="scientific">Methanosarcina horonobensis HB-1 = JCM 15518</name>
    <dbReference type="NCBI Taxonomy" id="1434110"/>
    <lineage>
        <taxon>Archaea</taxon>
        <taxon>Methanobacteriati</taxon>
        <taxon>Methanobacteriota</taxon>
        <taxon>Stenosarchaea group</taxon>
        <taxon>Methanomicrobia</taxon>
        <taxon>Methanosarcinales</taxon>
        <taxon>Methanosarcinaceae</taxon>
        <taxon>Methanosarcina</taxon>
    </lineage>
</organism>
<proteinExistence type="predicted"/>
<dbReference type="RefSeq" id="WP_048138636.1">
    <property type="nucleotide sequence ID" value="NZ_CP009516.1"/>
</dbReference>
<dbReference type="PATRIC" id="fig|1434110.4.peg.1784"/>
<name>A0A0E3SAS1_9EURY</name>
<sequence length="116" mass="13334">MTEFLKKRFCIANKVVWVRIRIKGFEPDFFQVRFYQVDKEELEDSTKESLDLAHVFLGEGDEEESGDSGYLAELAGISREYAKALSDLNRNEEAEEFTAKSEKILGKLAEDDNEES</sequence>
<dbReference type="STRING" id="1434110.MSHOH_1433"/>
<reference evidence="1 2" key="1">
    <citation type="submission" date="2014-07" db="EMBL/GenBank/DDBJ databases">
        <title>Methanogenic archaea and the global carbon cycle.</title>
        <authorList>
            <person name="Henriksen J.R."/>
            <person name="Luke J."/>
            <person name="Reinhart S."/>
            <person name="Benedict M.N."/>
            <person name="Youngblut N.D."/>
            <person name="Metcalf M.E."/>
            <person name="Whitaker R.J."/>
            <person name="Metcalf W.W."/>
        </authorList>
    </citation>
    <scope>NUCLEOTIDE SEQUENCE [LARGE SCALE GENOMIC DNA]</scope>
    <source>
        <strain evidence="1 2">HB-1</strain>
    </source>
</reference>
<dbReference type="EMBL" id="CP009516">
    <property type="protein sequence ID" value="AKB77916.1"/>
    <property type="molecule type" value="Genomic_DNA"/>
</dbReference>
<dbReference type="HOGENOM" id="CLU_2091310_0_0_2"/>
<accession>A0A0E3SAS1</accession>
<dbReference type="KEGG" id="mhor:MSHOH_1433"/>
<protein>
    <submittedName>
        <fullName evidence="1">TPR-domain containing protein</fullName>
    </submittedName>
</protein>
<evidence type="ECO:0000313" key="1">
    <source>
        <dbReference type="EMBL" id="AKB77916.1"/>
    </source>
</evidence>
<dbReference type="AlphaFoldDB" id="A0A0E3SAS1"/>
<evidence type="ECO:0000313" key="2">
    <source>
        <dbReference type="Proteomes" id="UP000033101"/>
    </source>
</evidence>
<gene>
    <name evidence="1" type="ORF">MSHOH_1433</name>
</gene>
<dbReference type="GeneID" id="24830630"/>
<keyword evidence="2" id="KW-1185">Reference proteome</keyword>